<dbReference type="AlphaFoldDB" id="A0A7W7CA59"/>
<name>A0A7W7CA59_9PSEU</name>
<evidence type="ECO:0000256" key="1">
    <source>
        <dbReference type="SAM" id="MobiDB-lite"/>
    </source>
</evidence>
<feature type="compositionally biased region" description="Low complexity" evidence="1">
    <location>
        <begin position="9"/>
        <end position="21"/>
    </location>
</feature>
<protein>
    <submittedName>
        <fullName evidence="2">Uncharacterized protein</fullName>
    </submittedName>
</protein>
<keyword evidence="3" id="KW-1185">Reference proteome</keyword>
<proteinExistence type="predicted"/>
<evidence type="ECO:0000313" key="3">
    <source>
        <dbReference type="Proteomes" id="UP000533598"/>
    </source>
</evidence>
<feature type="compositionally biased region" description="Polar residues" evidence="1">
    <location>
        <begin position="22"/>
        <end position="31"/>
    </location>
</feature>
<dbReference type="EMBL" id="JACHMH010000001">
    <property type="protein sequence ID" value="MBB4677382.1"/>
    <property type="molecule type" value="Genomic_DNA"/>
</dbReference>
<dbReference type="Proteomes" id="UP000533598">
    <property type="component" value="Unassembled WGS sequence"/>
</dbReference>
<accession>A0A7W7CA59</accession>
<evidence type="ECO:0000313" key="2">
    <source>
        <dbReference type="EMBL" id="MBB4677382.1"/>
    </source>
</evidence>
<feature type="region of interest" description="Disordered" evidence="1">
    <location>
        <begin position="1"/>
        <end position="31"/>
    </location>
</feature>
<sequence>MPTTASNITATRSTAAGSTTRPPRTQANPESTATRLAKALHTGPFSLALRLAVRQSGLSLERLQSHLHSRGTPASKTALSYWQHGHTRPERPESLRAVTTLEQLLGLAPEALTSLLGPRRPRGRWLHHHSGTLPPDRAWARPDGLARALAHLDARPESLHHLSRVATHLTVTVDATRHITSIAYHHLLRAQRDTDRYLVALRSDHAEGPLQLPESRGCRPGRQRADDTTGFRVLELLLDRPLRAGELTVLDYTLLPGRLPDAEHTVRIGQAVRDLSVQVQFAPGNLPARVVRGYRHSVGEPDTVAELWVGASRTAQLTEVDPAPGIYRVSWDWF</sequence>
<dbReference type="RefSeq" id="WP_185003339.1">
    <property type="nucleotide sequence ID" value="NZ_BAAAUI010000035.1"/>
</dbReference>
<comment type="caution">
    <text evidence="2">The sequence shown here is derived from an EMBL/GenBank/DDBJ whole genome shotgun (WGS) entry which is preliminary data.</text>
</comment>
<organism evidence="2 3">
    <name type="scientific">Crossiella cryophila</name>
    <dbReference type="NCBI Taxonomy" id="43355"/>
    <lineage>
        <taxon>Bacteria</taxon>
        <taxon>Bacillati</taxon>
        <taxon>Actinomycetota</taxon>
        <taxon>Actinomycetes</taxon>
        <taxon>Pseudonocardiales</taxon>
        <taxon>Pseudonocardiaceae</taxon>
        <taxon>Crossiella</taxon>
    </lineage>
</organism>
<gene>
    <name evidence="2" type="ORF">HNR67_003500</name>
</gene>
<reference evidence="2 3" key="1">
    <citation type="submission" date="2020-08" db="EMBL/GenBank/DDBJ databases">
        <title>Sequencing the genomes of 1000 actinobacteria strains.</title>
        <authorList>
            <person name="Klenk H.-P."/>
        </authorList>
    </citation>
    <scope>NUCLEOTIDE SEQUENCE [LARGE SCALE GENOMIC DNA]</scope>
    <source>
        <strain evidence="2 3">DSM 44230</strain>
    </source>
</reference>